<dbReference type="NCBIfam" id="NF003437">
    <property type="entry name" value="PRK04965.1"/>
    <property type="match status" value="1"/>
</dbReference>
<dbReference type="Pfam" id="PF07992">
    <property type="entry name" value="Pyr_redox_2"/>
    <property type="match status" value="1"/>
</dbReference>
<dbReference type="EMBL" id="SEZJ01000001">
    <property type="protein sequence ID" value="RYU48589.1"/>
    <property type="molecule type" value="Genomic_DNA"/>
</dbReference>
<dbReference type="Gene3D" id="3.50.50.60">
    <property type="entry name" value="FAD/NAD(P)-binding domain"/>
    <property type="match status" value="2"/>
</dbReference>
<dbReference type="Proteomes" id="UP000293465">
    <property type="component" value="Unassembled WGS sequence"/>
</dbReference>
<keyword evidence="6 9" id="KW-0274">FAD</keyword>
<evidence type="ECO:0000259" key="10">
    <source>
        <dbReference type="Pfam" id="PF07992"/>
    </source>
</evidence>
<comment type="similarity">
    <text evidence="3 9">Belongs to the FAD-dependent oxidoreductase family.</text>
</comment>
<dbReference type="Pfam" id="PF18113">
    <property type="entry name" value="Rbx_binding"/>
    <property type="match status" value="1"/>
</dbReference>
<dbReference type="AlphaFoldDB" id="A0A4Q5KS43"/>
<comment type="pathway">
    <text evidence="9">Nitrogen metabolism; nitric oxide reduction.</text>
</comment>
<dbReference type="InterPro" id="IPR023753">
    <property type="entry name" value="FAD/NAD-binding_dom"/>
</dbReference>
<keyword evidence="5 9" id="KW-0285">Flavoprotein</keyword>
<gene>
    <name evidence="9 12" type="primary">norW</name>
    <name evidence="9" type="synonym">flrR</name>
    <name evidence="12" type="ORF">ERW49_01085</name>
</gene>
<evidence type="ECO:0000256" key="9">
    <source>
        <dbReference type="HAMAP-Rule" id="MF_01313"/>
    </source>
</evidence>
<name>A0A4Q5KS43_9GAMM</name>
<protein>
    <recommendedName>
        <fullName evidence="9">Nitric oxide reductase FlRd-NAD(+) reductase</fullName>
        <ecNumber evidence="9">1.18.1.-</ecNumber>
    </recommendedName>
    <alternativeName>
        <fullName evidence="9">Flavorubredoxin reductase</fullName>
        <shortName evidence="9">FlRd-reductase</shortName>
        <shortName evidence="9">FlavoRb reductase</shortName>
    </alternativeName>
</protein>
<evidence type="ECO:0000256" key="2">
    <source>
        <dbReference type="ARBA" id="ARBA00004496"/>
    </source>
</evidence>
<reference evidence="12 13" key="1">
    <citation type="submission" date="2019-02" db="EMBL/GenBank/DDBJ databases">
        <title>Genome sequences of Aliivibrio finisterrensis strains from farmed Atlantic salmon.</title>
        <authorList>
            <person name="Bowman J.P."/>
        </authorList>
    </citation>
    <scope>NUCLEOTIDE SEQUENCE [LARGE SCALE GENOMIC DNA]</scope>
    <source>
        <strain evidence="12 13">A32</strain>
    </source>
</reference>
<evidence type="ECO:0000256" key="4">
    <source>
        <dbReference type="ARBA" id="ARBA00022490"/>
    </source>
</evidence>
<dbReference type="InterPro" id="IPR050260">
    <property type="entry name" value="FAD-bd_OxRdtase"/>
</dbReference>
<evidence type="ECO:0000256" key="7">
    <source>
        <dbReference type="ARBA" id="ARBA00023002"/>
    </source>
</evidence>
<feature type="domain" description="Rubredoxin binding" evidence="11">
    <location>
        <begin position="310"/>
        <end position="377"/>
    </location>
</feature>
<evidence type="ECO:0000256" key="5">
    <source>
        <dbReference type="ARBA" id="ARBA00022630"/>
    </source>
</evidence>
<dbReference type="InterPro" id="IPR023961">
    <property type="entry name" value="NO_rdtase_NorW"/>
</dbReference>
<dbReference type="InterPro" id="IPR041364">
    <property type="entry name" value="Rbx-bd"/>
</dbReference>
<evidence type="ECO:0000256" key="3">
    <source>
        <dbReference type="ARBA" id="ARBA00006442"/>
    </source>
</evidence>
<dbReference type="GO" id="GO:0016731">
    <property type="term" value="F:oxidoreductase activity, acting on iron-sulfur proteins as donors, NAD or NADP as acceptor"/>
    <property type="evidence" value="ECO:0007669"/>
    <property type="project" value="UniProtKB-UniRule"/>
</dbReference>
<dbReference type="Gene3D" id="3.30.390.120">
    <property type="match status" value="1"/>
</dbReference>
<keyword evidence="8 9" id="KW-0520">NAD</keyword>
<sequence>MMSLPIVIIGSGFASYQLIKTIRRTNSDCPIHVFTNDSGDDYNKPDLSHVFSKQQNPEEVVTLSGGDFAEQYNVILHRHTLVESIDTENQTITVNGDQFAYGKLVLATGSQTFIPPFHGDGCEEILTLNSLKEFAGIQQKVLESKKILVVGGGLIGTELAMDLANAGKMVTLVEPNSHLLANMIPDFISLPLEKACREKGITVTLSDCVKAVNKQDNGYRVTTTNGQSYLVDCVISAAGLKPNTNLAREANIMVNRGIVVDSILQTSANNVYALGDCAEIEGKVMAYLQPILLSANALAKTLLGTETILELPNMMVKVKTPHYPIQLAGNTSVDIERWAVDIDAQGLCAKAYNANNQLTGFVVTNELVKNAFPLFREIHNTK</sequence>
<comment type="catalytic activity">
    <reaction evidence="9">
        <text>2 reduced [nitric oxide reductase rubredoxin domain] + NAD(+) + H(+) = 2 oxidized [nitric oxide reductase rubredoxin domain] + NADH</text>
        <dbReference type="Rhea" id="RHEA:42960"/>
        <dbReference type="Rhea" id="RHEA-COMP:10304"/>
        <dbReference type="Rhea" id="RHEA-COMP:10305"/>
        <dbReference type="ChEBI" id="CHEBI:15378"/>
        <dbReference type="ChEBI" id="CHEBI:29033"/>
        <dbReference type="ChEBI" id="CHEBI:29034"/>
        <dbReference type="ChEBI" id="CHEBI:57540"/>
        <dbReference type="ChEBI" id="CHEBI:57945"/>
    </reaction>
</comment>
<keyword evidence="4 9" id="KW-0963">Cytoplasm</keyword>
<dbReference type="HAMAP" id="MF_01313">
    <property type="entry name" value="NorW"/>
    <property type="match status" value="1"/>
</dbReference>
<comment type="subcellular location">
    <subcellularLocation>
        <location evidence="2 9">Cytoplasm</location>
    </subcellularLocation>
</comment>
<dbReference type="PRINTS" id="PR00368">
    <property type="entry name" value="FADPNR"/>
</dbReference>
<comment type="function">
    <text evidence="9">One of at least two accessory proteins for anaerobic nitric oxide (NO) reductase. Reduces the rubredoxin moiety of NO reductase.</text>
</comment>
<dbReference type="EC" id="1.18.1.-" evidence="9"/>
<dbReference type="SUPFAM" id="SSF51905">
    <property type="entry name" value="FAD/NAD(P)-binding domain"/>
    <property type="match status" value="1"/>
</dbReference>
<organism evidence="12 13">
    <name type="scientific">Aliivibrio finisterrensis</name>
    <dbReference type="NCBI Taxonomy" id="511998"/>
    <lineage>
        <taxon>Bacteria</taxon>
        <taxon>Pseudomonadati</taxon>
        <taxon>Pseudomonadota</taxon>
        <taxon>Gammaproteobacteria</taxon>
        <taxon>Vibrionales</taxon>
        <taxon>Vibrionaceae</taxon>
        <taxon>Aliivibrio</taxon>
    </lineage>
</organism>
<dbReference type="GO" id="GO:0005737">
    <property type="term" value="C:cytoplasm"/>
    <property type="evidence" value="ECO:0007669"/>
    <property type="project" value="UniProtKB-SubCell"/>
</dbReference>
<evidence type="ECO:0000256" key="8">
    <source>
        <dbReference type="ARBA" id="ARBA00023027"/>
    </source>
</evidence>
<evidence type="ECO:0000256" key="1">
    <source>
        <dbReference type="ARBA" id="ARBA00001974"/>
    </source>
</evidence>
<dbReference type="UniPathway" id="UPA00638"/>
<evidence type="ECO:0000259" key="11">
    <source>
        <dbReference type="Pfam" id="PF18113"/>
    </source>
</evidence>
<evidence type="ECO:0000313" key="13">
    <source>
        <dbReference type="Proteomes" id="UP000293465"/>
    </source>
</evidence>
<dbReference type="PRINTS" id="PR00411">
    <property type="entry name" value="PNDRDTASEI"/>
</dbReference>
<dbReference type="PANTHER" id="PTHR43429">
    <property type="entry name" value="PYRIDINE NUCLEOTIDE-DISULFIDE OXIDOREDUCTASE DOMAIN-CONTAINING"/>
    <property type="match status" value="1"/>
</dbReference>
<dbReference type="OrthoDB" id="9808980at2"/>
<comment type="cofactor">
    <cofactor evidence="1 9">
        <name>FAD</name>
        <dbReference type="ChEBI" id="CHEBI:57692"/>
    </cofactor>
</comment>
<proteinExistence type="inferred from homology"/>
<evidence type="ECO:0000256" key="6">
    <source>
        <dbReference type="ARBA" id="ARBA00022827"/>
    </source>
</evidence>
<dbReference type="PANTHER" id="PTHR43429:SF3">
    <property type="entry name" value="NITRITE REDUCTASE [NAD(P)H]"/>
    <property type="match status" value="1"/>
</dbReference>
<evidence type="ECO:0000313" key="12">
    <source>
        <dbReference type="EMBL" id="RYU48589.1"/>
    </source>
</evidence>
<keyword evidence="7 9" id="KW-0560">Oxidoreductase</keyword>
<accession>A0A4Q5KS43</accession>
<dbReference type="InterPro" id="IPR036188">
    <property type="entry name" value="FAD/NAD-bd_sf"/>
</dbReference>
<feature type="domain" description="FAD/NAD(P)-binding" evidence="10">
    <location>
        <begin position="6"/>
        <end position="281"/>
    </location>
</feature>
<comment type="caution">
    <text evidence="12">The sequence shown here is derived from an EMBL/GenBank/DDBJ whole genome shotgun (WGS) entry which is preliminary data.</text>
</comment>